<sequence>MTGDKHKNRFFISEDGGVSLPAESLFEKLVTIAIFKEPFYAYLSKAVLDAEGIACSISDEDTSGFSIFSRAKAGYRLRVTESKAEKAIHLLLQESTEE</sequence>
<protein>
    <recommendedName>
        <fullName evidence="3">DUF2007 domain-containing protein</fullName>
    </recommendedName>
</protein>
<reference evidence="1 2" key="1">
    <citation type="journal article" date="2017" name="ISME J.">
        <title>Energy and carbon metabolisms in a deep terrestrial subsurface fluid microbial community.</title>
        <authorList>
            <person name="Momper L."/>
            <person name="Jungbluth S.P."/>
            <person name="Lee M.D."/>
            <person name="Amend J.P."/>
        </authorList>
    </citation>
    <scope>NUCLEOTIDE SEQUENCE [LARGE SCALE GENOMIC DNA]</scope>
    <source>
        <strain evidence="1">SURF_5</strain>
    </source>
</reference>
<accession>A0A3A4NCG0</accession>
<gene>
    <name evidence="1" type="ORF">C4520_17285</name>
</gene>
<dbReference type="Proteomes" id="UP000265882">
    <property type="component" value="Unassembled WGS sequence"/>
</dbReference>
<evidence type="ECO:0000313" key="2">
    <source>
        <dbReference type="Proteomes" id="UP000265882"/>
    </source>
</evidence>
<proteinExistence type="predicted"/>
<dbReference type="EMBL" id="QZKU01000118">
    <property type="protein sequence ID" value="RJP17182.1"/>
    <property type="molecule type" value="Genomic_DNA"/>
</dbReference>
<name>A0A3A4NCG0_ABYX5</name>
<organism evidence="1 2">
    <name type="scientific">Abyssobacteria bacterium (strain SURF_5)</name>
    <dbReference type="NCBI Taxonomy" id="2093360"/>
    <lineage>
        <taxon>Bacteria</taxon>
        <taxon>Pseudomonadati</taxon>
        <taxon>Candidatus Hydrogenedentota</taxon>
        <taxon>Candidatus Abyssobacteria</taxon>
    </lineage>
</organism>
<evidence type="ECO:0000313" key="1">
    <source>
        <dbReference type="EMBL" id="RJP17182.1"/>
    </source>
</evidence>
<evidence type="ECO:0008006" key="3">
    <source>
        <dbReference type="Google" id="ProtNLM"/>
    </source>
</evidence>
<dbReference type="AlphaFoldDB" id="A0A3A4NCG0"/>
<comment type="caution">
    <text evidence="1">The sequence shown here is derived from an EMBL/GenBank/DDBJ whole genome shotgun (WGS) entry which is preliminary data.</text>
</comment>